<sequence>MKCISNNNVIGINSNSLKGSYQKAHFDWLRLRYQLDAAARDQPLEFQALTQLSKREQLRVLDLGAGAGANICYYARLLPSSTQWWMVERDSELLKRIPQFIIEFLGEKINTVHPLKDDFLAPDCPIYKTSFDLVVANAVFDLLSADQFQGLLQLFRQAWEEESPLFLFTLNLDRGIRFYPTDKETERWCRRYEFHMHRSQHFGRAMAAHCGREMEKLFLENGFNVNSASSAWDILPLQKEALLAKLDFFEKAMAESIGPCSQQWYLFQRWLRRKRYQARRRKLSLHVPHRDFLARIRT</sequence>
<dbReference type="Gene3D" id="3.40.50.150">
    <property type="entry name" value="Vaccinia Virus protein VP39"/>
    <property type="match status" value="1"/>
</dbReference>
<dbReference type="HOGENOM" id="CLU_047561_0_0_6"/>
<dbReference type="EMBL" id="JPGN01000070">
    <property type="protein sequence ID" value="KFI18911.1"/>
    <property type="molecule type" value="Genomic_DNA"/>
</dbReference>
<evidence type="ECO:0000313" key="1">
    <source>
        <dbReference type="EMBL" id="KFI18911.1"/>
    </source>
</evidence>
<dbReference type="InterPro" id="IPR029063">
    <property type="entry name" value="SAM-dependent_MTases_sf"/>
</dbReference>
<dbReference type="SUPFAM" id="SSF53335">
    <property type="entry name" value="S-adenosyl-L-methionine-dependent methyltransferases"/>
    <property type="match status" value="1"/>
</dbReference>
<gene>
    <name evidence="1" type="ORF">IB75_11460</name>
</gene>
<dbReference type="Proteomes" id="UP000028839">
    <property type="component" value="Unassembled WGS sequence"/>
</dbReference>
<dbReference type="GO" id="GO:0016740">
    <property type="term" value="F:transferase activity"/>
    <property type="evidence" value="ECO:0007669"/>
    <property type="project" value="UniProtKB-KW"/>
</dbReference>
<reference evidence="1 2" key="1">
    <citation type="submission" date="2014-07" db="EMBL/GenBank/DDBJ databases">
        <title>Comparative analysis of Nitrosococcus oceani genome inventories of strains from Pacific and Atlantic gyres.</title>
        <authorList>
            <person name="Lim C.K."/>
            <person name="Wang L."/>
            <person name="Sayavedra-Soto L.A."/>
            <person name="Klotz M.G."/>
        </authorList>
    </citation>
    <scope>NUCLEOTIDE SEQUENCE [LARGE SCALE GENOMIC DNA]</scope>
    <source>
        <strain evidence="1 2">C-27</strain>
    </source>
</reference>
<organism evidence="1 2">
    <name type="scientific">Nitrosococcus oceani C-27</name>
    <dbReference type="NCBI Taxonomy" id="314279"/>
    <lineage>
        <taxon>Bacteria</taxon>
        <taxon>Pseudomonadati</taxon>
        <taxon>Pseudomonadota</taxon>
        <taxon>Gammaproteobacteria</taxon>
        <taxon>Chromatiales</taxon>
        <taxon>Chromatiaceae</taxon>
        <taxon>Nitrosococcus</taxon>
    </lineage>
</organism>
<dbReference type="OrthoDB" id="7273451at2"/>
<proteinExistence type="predicted"/>
<name>A0A0E2Z0Z9_9GAMM</name>
<dbReference type="CDD" id="cd02440">
    <property type="entry name" value="AdoMet_MTases"/>
    <property type="match status" value="1"/>
</dbReference>
<keyword evidence="1" id="KW-0808">Transferase</keyword>
<dbReference type="AlphaFoldDB" id="A0A0E2Z0Z9"/>
<protein>
    <submittedName>
        <fullName evidence="1">SAM-dependent methlyltransferase</fullName>
    </submittedName>
</protein>
<evidence type="ECO:0000313" key="2">
    <source>
        <dbReference type="Proteomes" id="UP000028839"/>
    </source>
</evidence>
<comment type="caution">
    <text evidence="1">The sequence shown here is derived from an EMBL/GenBank/DDBJ whole genome shotgun (WGS) entry which is preliminary data.</text>
</comment>
<accession>A0A0E2Z0Z9</accession>